<proteinExistence type="predicted"/>
<accession>A0A9W5B3Z0</accession>
<organism evidence="1 2">
    <name type="scientific">Agrobacterium genomosp. 2 str. CFBP 5494</name>
    <dbReference type="NCBI Taxonomy" id="1183436"/>
    <lineage>
        <taxon>Bacteria</taxon>
        <taxon>Pseudomonadati</taxon>
        <taxon>Pseudomonadota</taxon>
        <taxon>Alphaproteobacteria</taxon>
        <taxon>Hyphomicrobiales</taxon>
        <taxon>Rhizobiaceae</taxon>
        <taxon>Rhizobium/Agrobacterium group</taxon>
        <taxon>Agrobacterium</taxon>
        <taxon>Agrobacterium tumefaciens complex</taxon>
    </lineage>
</organism>
<evidence type="ECO:0000313" key="1">
    <source>
        <dbReference type="EMBL" id="CUW97033.1"/>
    </source>
</evidence>
<sequence length="106" mass="11913">MTLPSALKQHLVESESLMQIGYNWPHARMCRNSGFELDDHAIAPEFFLTAVKGCASVAPVIWPDRDGNLLRHGIEDGGPAVYRIAHFFLGTGMQPLCKCRQNRRFT</sequence>
<protein>
    <submittedName>
        <fullName evidence="1">Uncharacterized protein</fullName>
    </submittedName>
</protein>
<dbReference type="EMBL" id="FBVY01000032">
    <property type="protein sequence ID" value="CUW97033.1"/>
    <property type="molecule type" value="Genomic_DNA"/>
</dbReference>
<gene>
    <name evidence="1" type="ORF">AGR2A_Lc30014</name>
</gene>
<comment type="caution">
    <text evidence="1">The sequence shown here is derived from an EMBL/GenBank/DDBJ whole genome shotgun (WGS) entry which is preliminary data.</text>
</comment>
<dbReference type="Proteomes" id="UP000191933">
    <property type="component" value="Unassembled WGS sequence"/>
</dbReference>
<keyword evidence="2" id="KW-1185">Reference proteome</keyword>
<evidence type="ECO:0000313" key="2">
    <source>
        <dbReference type="Proteomes" id="UP000191933"/>
    </source>
</evidence>
<reference evidence="1 2" key="1">
    <citation type="submission" date="2016-01" db="EMBL/GenBank/DDBJ databases">
        <authorList>
            <person name="Regsiter A."/>
            <person name="william w."/>
        </authorList>
    </citation>
    <scope>NUCLEOTIDE SEQUENCE [LARGE SCALE GENOMIC DNA]</scope>
    <source>
        <strain evidence="1 2">CFBP 5494</strain>
    </source>
</reference>
<name>A0A9W5B3Z0_9HYPH</name>
<dbReference type="AlphaFoldDB" id="A0A9W5B3Z0"/>